<evidence type="ECO:0000259" key="5">
    <source>
        <dbReference type="PROSITE" id="PS01124"/>
    </source>
</evidence>
<dbReference type="OrthoDB" id="8766450at2"/>
<name>A0A4R6MTC9_9BURK</name>
<dbReference type="PROSITE" id="PS01124">
    <property type="entry name" value="HTH_ARAC_FAMILY_2"/>
    <property type="match status" value="1"/>
</dbReference>
<dbReference type="SMART" id="SM00342">
    <property type="entry name" value="HTH_ARAC"/>
    <property type="match status" value="1"/>
</dbReference>
<dbReference type="InterPro" id="IPR053142">
    <property type="entry name" value="PchR_regulatory_protein"/>
</dbReference>
<dbReference type="PROSITE" id="PS00041">
    <property type="entry name" value="HTH_ARAC_FAMILY_1"/>
    <property type="match status" value="1"/>
</dbReference>
<dbReference type="AlphaFoldDB" id="A0A4R6MTC9"/>
<evidence type="ECO:0000256" key="2">
    <source>
        <dbReference type="ARBA" id="ARBA00023125"/>
    </source>
</evidence>
<dbReference type="SUPFAM" id="SSF46689">
    <property type="entry name" value="Homeodomain-like"/>
    <property type="match status" value="1"/>
</dbReference>
<reference evidence="6 7" key="1">
    <citation type="submission" date="2019-03" db="EMBL/GenBank/DDBJ databases">
        <title>Genomic Encyclopedia of Type Strains, Phase IV (KMG-IV): sequencing the most valuable type-strain genomes for metagenomic binning, comparative biology and taxonomic classification.</title>
        <authorList>
            <person name="Goeker M."/>
        </authorList>
    </citation>
    <scope>NUCLEOTIDE SEQUENCE [LARGE SCALE GENOMIC DNA]</scope>
    <source>
        <strain evidence="6 7">DSM 25082</strain>
    </source>
</reference>
<keyword evidence="2" id="KW-0238">DNA-binding</keyword>
<keyword evidence="7" id="KW-1185">Reference proteome</keyword>
<dbReference type="GO" id="GO:0003700">
    <property type="term" value="F:DNA-binding transcription factor activity"/>
    <property type="evidence" value="ECO:0007669"/>
    <property type="project" value="InterPro"/>
</dbReference>
<evidence type="ECO:0000256" key="3">
    <source>
        <dbReference type="ARBA" id="ARBA00023163"/>
    </source>
</evidence>
<dbReference type="Proteomes" id="UP000295357">
    <property type="component" value="Unassembled WGS sequence"/>
</dbReference>
<protein>
    <submittedName>
        <fullName evidence="6">AraC family transcriptional regulator</fullName>
    </submittedName>
</protein>
<dbReference type="Pfam" id="PF12833">
    <property type="entry name" value="HTH_18"/>
    <property type="match status" value="1"/>
</dbReference>
<feature type="region of interest" description="Disordered" evidence="4">
    <location>
        <begin position="299"/>
        <end position="320"/>
    </location>
</feature>
<gene>
    <name evidence="6" type="ORF">DFR39_11440</name>
</gene>
<dbReference type="EMBL" id="SNXE01000014">
    <property type="protein sequence ID" value="TDP04551.1"/>
    <property type="molecule type" value="Genomic_DNA"/>
</dbReference>
<dbReference type="GO" id="GO:0043565">
    <property type="term" value="F:sequence-specific DNA binding"/>
    <property type="evidence" value="ECO:0007669"/>
    <property type="project" value="InterPro"/>
</dbReference>
<feature type="domain" description="HTH araC/xylS-type" evidence="5">
    <location>
        <begin position="205"/>
        <end position="302"/>
    </location>
</feature>
<evidence type="ECO:0000313" key="7">
    <source>
        <dbReference type="Proteomes" id="UP000295357"/>
    </source>
</evidence>
<keyword evidence="1" id="KW-0805">Transcription regulation</keyword>
<sequence>MLCETPTPDIRIPVPEEQRLALRGHFLHESLRGSLSLHGAELQVLRATDQSSLIEPGLKLIVMLQGQMEIAGQGFEQRLAGEKPQCVLLSLREPVRLRRRIPRSGPLQQLVLDIGPRWFSEGGLDQLPGFSQIETFCQRHAALTLLPDGRRATALGRSLMAHCQATRPFQRLQREALALQLILEALPALGCAQAMEAGPQAGKIEALTELLHAGAVDDWTVARMARHLASNTTTLQRAFRERHAQSIGQYLRGLKLERAHAALLCGSRVIDAAALAGYDNPANFATAFRRRYGLSPRELKPRPLSAHSPGCRTRCPPPAP</sequence>
<evidence type="ECO:0000313" key="6">
    <source>
        <dbReference type="EMBL" id="TDP04551.1"/>
    </source>
</evidence>
<dbReference type="PANTHER" id="PTHR47893">
    <property type="entry name" value="REGULATORY PROTEIN PCHR"/>
    <property type="match status" value="1"/>
</dbReference>
<dbReference type="InterPro" id="IPR018060">
    <property type="entry name" value="HTH_AraC"/>
</dbReference>
<proteinExistence type="predicted"/>
<dbReference type="InterPro" id="IPR009057">
    <property type="entry name" value="Homeodomain-like_sf"/>
</dbReference>
<dbReference type="InterPro" id="IPR018062">
    <property type="entry name" value="HTH_AraC-typ_CS"/>
</dbReference>
<keyword evidence="3" id="KW-0804">Transcription</keyword>
<dbReference type="Gene3D" id="1.10.10.60">
    <property type="entry name" value="Homeodomain-like"/>
    <property type="match status" value="1"/>
</dbReference>
<comment type="caution">
    <text evidence="6">The sequence shown here is derived from an EMBL/GenBank/DDBJ whole genome shotgun (WGS) entry which is preliminary data.</text>
</comment>
<evidence type="ECO:0000256" key="4">
    <source>
        <dbReference type="SAM" id="MobiDB-lite"/>
    </source>
</evidence>
<evidence type="ECO:0000256" key="1">
    <source>
        <dbReference type="ARBA" id="ARBA00023015"/>
    </source>
</evidence>
<organism evidence="6 7">
    <name type="scientific">Roseateles asaccharophilus</name>
    <dbReference type="NCBI Taxonomy" id="582607"/>
    <lineage>
        <taxon>Bacteria</taxon>
        <taxon>Pseudomonadati</taxon>
        <taxon>Pseudomonadota</taxon>
        <taxon>Betaproteobacteria</taxon>
        <taxon>Burkholderiales</taxon>
        <taxon>Sphaerotilaceae</taxon>
        <taxon>Roseateles</taxon>
    </lineage>
</organism>
<dbReference type="PANTHER" id="PTHR47893:SF1">
    <property type="entry name" value="REGULATORY PROTEIN PCHR"/>
    <property type="match status" value="1"/>
</dbReference>
<accession>A0A4R6MTC9</accession>
<dbReference type="RefSeq" id="WP_133605512.1">
    <property type="nucleotide sequence ID" value="NZ_JAUFPJ010000012.1"/>
</dbReference>